<name>A0ACB8AE14_9AGAM</name>
<reference evidence="1" key="1">
    <citation type="journal article" date="2021" name="New Phytol.">
        <title>Evolutionary innovations through gain and loss of genes in the ectomycorrhizal Boletales.</title>
        <authorList>
            <person name="Wu G."/>
            <person name="Miyauchi S."/>
            <person name="Morin E."/>
            <person name="Kuo A."/>
            <person name="Drula E."/>
            <person name="Varga T."/>
            <person name="Kohler A."/>
            <person name="Feng B."/>
            <person name="Cao Y."/>
            <person name="Lipzen A."/>
            <person name="Daum C."/>
            <person name="Hundley H."/>
            <person name="Pangilinan J."/>
            <person name="Johnson J."/>
            <person name="Barry K."/>
            <person name="LaButti K."/>
            <person name="Ng V."/>
            <person name="Ahrendt S."/>
            <person name="Min B."/>
            <person name="Choi I.G."/>
            <person name="Park H."/>
            <person name="Plett J.M."/>
            <person name="Magnuson J."/>
            <person name="Spatafora J.W."/>
            <person name="Nagy L.G."/>
            <person name="Henrissat B."/>
            <person name="Grigoriev I.V."/>
            <person name="Yang Z.L."/>
            <person name="Xu J."/>
            <person name="Martin F.M."/>
        </authorList>
    </citation>
    <scope>NUCLEOTIDE SEQUENCE</scope>
    <source>
        <strain evidence="1">ATCC 28755</strain>
    </source>
</reference>
<keyword evidence="2" id="KW-1185">Reference proteome</keyword>
<dbReference type="EMBL" id="MU267675">
    <property type="protein sequence ID" value="KAH7911519.1"/>
    <property type="molecule type" value="Genomic_DNA"/>
</dbReference>
<evidence type="ECO:0000313" key="1">
    <source>
        <dbReference type="EMBL" id="KAH7911519.1"/>
    </source>
</evidence>
<sequence length="92" mass="10569">MGWFSSSKPEQASAASRTDRQKCWEARDSYFACLDRAGVLKAGEEKGACDGQKKAYDENCARSWIEYFNKRRVLAEQQKDRLLQSQDAKKKI</sequence>
<evidence type="ECO:0000313" key="2">
    <source>
        <dbReference type="Proteomes" id="UP000790377"/>
    </source>
</evidence>
<dbReference type="Proteomes" id="UP000790377">
    <property type="component" value="Unassembled WGS sequence"/>
</dbReference>
<gene>
    <name evidence="1" type="ORF">BJ138DRAFT_1085429</name>
</gene>
<protein>
    <submittedName>
        <fullName evidence="1">Cytochrome oxidase c subunit VIb-domain-containing protein</fullName>
    </submittedName>
</protein>
<organism evidence="1 2">
    <name type="scientific">Hygrophoropsis aurantiaca</name>
    <dbReference type="NCBI Taxonomy" id="72124"/>
    <lineage>
        <taxon>Eukaryota</taxon>
        <taxon>Fungi</taxon>
        <taxon>Dikarya</taxon>
        <taxon>Basidiomycota</taxon>
        <taxon>Agaricomycotina</taxon>
        <taxon>Agaricomycetes</taxon>
        <taxon>Agaricomycetidae</taxon>
        <taxon>Boletales</taxon>
        <taxon>Coniophorineae</taxon>
        <taxon>Hygrophoropsidaceae</taxon>
        <taxon>Hygrophoropsis</taxon>
    </lineage>
</organism>
<proteinExistence type="predicted"/>
<comment type="caution">
    <text evidence="1">The sequence shown here is derived from an EMBL/GenBank/DDBJ whole genome shotgun (WGS) entry which is preliminary data.</text>
</comment>
<accession>A0ACB8AE14</accession>